<dbReference type="PANTHER" id="PTHR34790:SF1">
    <property type="entry name" value="PHOTOSYSTEM II CORE COMPLEX PROTEINS PSBY, CHLOROPLASTIC"/>
    <property type="match status" value="1"/>
</dbReference>
<dbReference type="STRING" id="3088.A0A383V2Z3"/>
<evidence type="ECO:0000313" key="10">
    <source>
        <dbReference type="Proteomes" id="UP000256970"/>
    </source>
</evidence>
<feature type="transmembrane region" description="Helical" evidence="8">
    <location>
        <begin position="384"/>
        <end position="401"/>
    </location>
</feature>
<comment type="subcellular location">
    <subcellularLocation>
        <location evidence="1">Membrane</location>
    </subcellularLocation>
</comment>
<protein>
    <submittedName>
        <fullName evidence="9">Uncharacterized protein</fullName>
    </submittedName>
</protein>
<organism evidence="9 10">
    <name type="scientific">Tetradesmus obliquus</name>
    <name type="common">Green alga</name>
    <name type="synonym">Acutodesmus obliquus</name>
    <dbReference type="NCBI Taxonomy" id="3088"/>
    <lineage>
        <taxon>Eukaryota</taxon>
        <taxon>Viridiplantae</taxon>
        <taxon>Chlorophyta</taxon>
        <taxon>core chlorophytes</taxon>
        <taxon>Chlorophyceae</taxon>
        <taxon>CS clade</taxon>
        <taxon>Sphaeropleales</taxon>
        <taxon>Scenedesmaceae</taxon>
        <taxon>Tetradesmus</taxon>
    </lineage>
</organism>
<dbReference type="InterPro" id="IPR009388">
    <property type="entry name" value="PSII_PsbY"/>
</dbReference>
<dbReference type="GO" id="GO:0009534">
    <property type="term" value="C:chloroplast thylakoid"/>
    <property type="evidence" value="ECO:0007669"/>
    <property type="project" value="TreeGrafter"/>
</dbReference>
<accession>A0A383V2Z3</accession>
<dbReference type="Pfam" id="PF06298">
    <property type="entry name" value="PsbY"/>
    <property type="match status" value="4"/>
</dbReference>
<feature type="transmembrane region" description="Helical" evidence="8">
    <location>
        <begin position="218"/>
        <end position="234"/>
    </location>
</feature>
<dbReference type="InterPro" id="IPR038760">
    <property type="entry name" value="PsbY_plant"/>
</dbReference>
<dbReference type="EMBL" id="FNXT01000033">
    <property type="protein sequence ID" value="SZX59957.1"/>
    <property type="molecule type" value="Genomic_DNA"/>
</dbReference>
<feature type="transmembrane region" description="Helical" evidence="8">
    <location>
        <begin position="301"/>
        <end position="317"/>
    </location>
</feature>
<keyword evidence="3 8" id="KW-0812">Transmembrane</keyword>
<dbReference type="AlphaFoldDB" id="A0A383V2Z3"/>
<evidence type="ECO:0000256" key="5">
    <source>
        <dbReference type="ARBA" id="ARBA00023078"/>
    </source>
</evidence>
<evidence type="ECO:0000256" key="7">
    <source>
        <dbReference type="ARBA" id="ARBA00023276"/>
    </source>
</evidence>
<reference evidence="9 10" key="1">
    <citation type="submission" date="2016-10" db="EMBL/GenBank/DDBJ databases">
        <authorList>
            <person name="Cai Z."/>
        </authorList>
    </citation>
    <scope>NUCLEOTIDE SEQUENCE [LARGE SCALE GENOMIC DNA]</scope>
</reference>
<dbReference type="GO" id="GO:0009523">
    <property type="term" value="C:photosystem II"/>
    <property type="evidence" value="ECO:0007669"/>
    <property type="project" value="UniProtKB-KW"/>
</dbReference>
<sequence length="471" mass="48563">MALSLQKSACVQARAGARPVQALRPLTVRRSVVRVAASKKVDEQLAAEFGKVATLSAVASSWMFSGHAQAATELANVAASDNRLGTIALLFAPVVGWVAFNMAQPALNQLARQNEIKEEAAAATSGRSGSKKKRGVAGAVGLGAALSLFAAQNADAATEMSQLAASDNRLSTISLLFLPMLAWVGFNMLQPATNQLNRMNELKEAAAGASSSGRKKRGVAGAVGLGAALSLFAAQNADAASELSQLAASDNRLGTIALLFAPVVGWVGFNIAQPALNQLARQNEIKEEAASASSSGRKKRGVAGAVGLGAALSLFAAQNADAASELSQLAASDNRLGTIALLFAPVVGWVGFNIAQPALNQLARQNEIKEEAASASSSGRKKRSVAGAVGMGAALSLFAAQNADAATELSQLAASDNRLSTIALLFLPVVGWVGFNILQPAFNQLKRQAEIKEEAEGSIKKASKAKPSKRR</sequence>
<gene>
    <name evidence="9" type="ORF">BQ4739_LOCUS552</name>
</gene>
<feature type="transmembrane region" description="Helical" evidence="8">
    <location>
        <begin position="254"/>
        <end position="272"/>
    </location>
</feature>
<dbReference type="GO" id="GO:0015979">
    <property type="term" value="P:photosynthesis"/>
    <property type="evidence" value="ECO:0007669"/>
    <property type="project" value="UniProtKB-KW"/>
</dbReference>
<keyword evidence="2" id="KW-0602">Photosynthesis</keyword>
<dbReference type="GO" id="GO:0045454">
    <property type="term" value="P:cell redox homeostasis"/>
    <property type="evidence" value="ECO:0007669"/>
    <property type="project" value="TreeGrafter"/>
</dbReference>
<proteinExistence type="predicted"/>
<evidence type="ECO:0000256" key="6">
    <source>
        <dbReference type="ARBA" id="ARBA00023136"/>
    </source>
</evidence>
<evidence type="ECO:0000313" key="9">
    <source>
        <dbReference type="EMBL" id="SZX59957.1"/>
    </source>
</evidence>
<name>A0A383V2Z3_TETOB</name>
<evidence type="ECO:0000256" key="4">
    <source>
        <dbReference type="ARBA" id="ARBA00022989"/>
    </source>
</evidence>
<feature type="transmembrane region" description="Helical" evidence="8">
    <location>
        <begin position="421"/>
        <end position="438"/>
    </location>
</feature>
<feature type="transmembrane region" description="Helical" evidence="8">
    <location>
        <begin position="337"/>
        <end position="355"/>
    </location>
</feature>
<dbReference type="Proteomes" id="UP000256970">
    <property type="component" value="Unassembled WGS sequence"/>
</dbReference>
<dbReference type="GO" id="GO:0030145">
    <property type="term" value="F:manganese ion binding"/>
    <property type="evidence" value="ECO:0007669"/>
    <property type="project" value="InterPro"/>
</dbReference>
<evidence type="ECO:0000256" key="8">
    <source>
        <dbReference type="SAM" id="Phobius"/>
    </source>
</evidence>
<keyword evidence="6 8" id="KW-0472">Membrane</keyword>
<dbReference type="PANTHER" id="PTHR34790">
    <property type="entry name" value="PHOTOSYSTEM II CORE COMPLEX PROTEINS PSBY, CHLOROPLASTIC"/>
    <property type="match status" value="1"/>
</dbReference>
<evidence type="ECO:0000256" key="3">
    <source>
        <dbReference type="ARBA" id="ARBA00022692"/>
    </source>
</evidence>
<evidence type="ECO:0000256" key="1">
    <source>
        <dbReference type="ARBA" id="ARBA00004370"/>
    </source>
</evidence>
<feature type="transmembrane region" description="Helical" evidence="8">
    <location>
        <begin position="172"/>
        <end position="189"/>
    </location>
</feature>
<keyword evidence="7" id="KW-0604">Photosystem II</keyword>
<feature type="transmembrane region" description="Helical" evidence="8">
    <location>
        <begin position="135"/>
        <end position="152"/>
    </location>
</feature>
<keyword evidence="4 8" id="KW-1133">Transmembrane helix</keyword>
<keyword evidence="5" id="KW-0793">Thylakoid</keyword>
<evidence type="ECO:0000256" key="2">
    <source>
        <dbReference type="ARBA" id="ARBA00022531"/>
    </source>
</evidence>
<keyword evidence="10" id="KW-1185">Reference proteome</keyword>